<dbReference type="PANTHER" id="PTHR43687">
    <property type="entry name" value="ADENYLYLSULFATE REDUCTASE, BETA SUBUNIT"/>
    <property type="match status" value="1"/>
</dbReference>
<feature type="domain" description="4Fe-4S ferredoxin-type" evidence="5">
    <location>
        <begin position="16"/>
        <end position="49"/>
    </location>
</feature>
<evidence type="ECO:0000256" key="2">
    <source>
        <dbReference type="ARBA" id="ARBA00022723"/>
    </source>
</evidence>
<dbReference type="Proteomes" id="UP000252355">
    <property type="component" value="Unassembled WGS sequence"/>
</dbReference>
<evidence type="ECO:0000256" key="1">
    <source>
        <dbReference type="ARBA" id="ARBA00022485"/>
    </source>
</evidence>
<dbReference type="GO" id="GO:0046872">
    <property type="term" value="F:metal ion binding"/>
    <property type="evidence" value="ECO:0007669"/>
    <property type="project" value="UniProtKB-KW"/>
</dbReference>
<reference evidence="6 7" key="1">
    <citation type="submission" date="2018-05" db="EMBL/GenBank/DDBJ databases">
        <title>A metagenomic window into the 2 km-deep terrestrial subsurface aquifer revealed taxonomically and functionally diverse microbial community comprising novel uncultured bacterial lineages.</title>
        <authorList>
            <person name="Kadnikov V.V."/>
            <person name="Mardanov A.V."/>
            <person name="Beletsky A.V."/>
            <person name="Banks D."/>
            <person name="Pimenov N.V."/>
            <person name="Frank Y.A."/>
            <person name="Karnachuk O.V."/>
            <person name="Ravin N.V."/>
        </authorList>
    </citation>
    <scope>NUCLEOTIDE SEQUENCE [LARGE SCALE GENOMIC DNA]</scope>
    <source>
        <strain evidence="6">BY5</strain>
    </source>
</reference>
<keyword evidence="1" id="KW-0004">4Fe-4S</keyword>
<feature type="domain" description="4Fe-4S ferredoxin-type" evidence="5">
    <location>
        <begin position="50"/>
        <end position="80"/>
    </location>
</feature>
<dbReference type="Gene3D" id="3.30.70.20">
    <property type="match status" value="1"/>
</dbReference>
<dbReference type="InterPro" id="IPR050572">
    <property type="entry name" value="Fe-S_Ferredoxin"/>
</dbReference>
<dbReference type="GO" id="GO:0051539">
    <property type="term" value="F:4 iron, 4 sulfur cluster binding"/>
    <property type="evidence" value="ECO:0007669"/>
    <property type="project" value="UniProtKB-KW"/>
</dbReference>
<dbReference type="InterPro" id="IPR017896">
    <property type="entry name" value="4Fe4S_Fe-S-bd"/>
</dbReference>
<dbReference type="Pfam" id="PF12838">
    <property type="entry name" value="Fer4_7"/>
    <property type="match status" value="1"/>
</dbReference>
<dbReference type="PANTHER" id="PTHR43687:SF1">
    <property type="entry name" value="FERREDOXIN III"/>
    <property type="match status" value="1"/>
</dbReference>
<name>A0A367ZP27_9BACT</name>
<evidence type="ECO:0000313" key="6">
    <source>
        <dbReference type="EMBL" id="RCK79853.1"/>
    </source>
</evidence>
<dbReference type="PROSITE" id="PS51379">
    <property type="entry name" value="4FE4S_FER_2"/>
    <property type="match status" value="2"/>
</dbReference>
<sequence length="84" mass="9326">MAGHLLRNLTKGGKTWIPRFIDTLDRRVCTRCGFCPKVCPAGVLHRVDDGEVVIASPEDCRGCEVCERTCKVGAIRCRPLEDKP</sequence>
<keyword evidence="4" id="KW-0411">Iron-sulfur</keyword>
<dbReference type="AlphaFoldDB" id="A0A367ZP27"/>
<keyword evidence="2" id="KW-0479">Metal-binding</keyword>
<evidence type="ECO:0000256" key="4">
    <source>
        <dbReference type="ARBA" id="ARBA00023014"/>
    </source>
</evidence>
<dbReference type="SUPFAM" id="SSF54862">
    <property type="entry name" value="4Fe-4S ferredoxins"/>
    <property type="match status" value="1"/>
</dbReference>
<organism evidence="6 7">
    <name type="scientific">Candidatus Ozemobacter sibiricus</name>
    <dbReference type="NCBI Taxonomy" id="2268124"/>
    <lineage>
        <taxon>Bacteria</taxon>
        <taxon>Candidatus Ozemobacteria</taxon>
        <taxon>Candidatus Ozemobacterales</taxon>
        <taxon>Candidatus Ozemobacteraceae</taxon>
        <taxon>Candidatus Ozemobacter</taxon>
    </lineage>
</organism>
<evidence type="ECO:0000259" key="5">
    <source>
        <dbReference type="PROSITE" id="PS51379"/>
    </source>
</evidence>
<gene>
    <name evidence="6" type="ORF">OZSIB_4007</name>
</gene>
<evidence type="ECO:0000256" key="3">
    <source>
        <dbReference type="ARBA" id="ARBA00023004"/>
    </source>
</evidence>
<keyword evidence="3" id="KW-0408">Iron</keyword>
<evidence type="ECO:0000313" key="7">
    <source>
        <dbReference type="Proteomes" id="UP000252355"/>
    </source>
</evidence>
<comment type="caution">
    <text evidence="6">The sequence shown here is derived from an EMBL/GenBank/DDBJ whole genome shotgun (WGS) entry which is preliminary data.</text>
</comment>
<dbReference type="EMBL" id="QOQW01000010">
    <property type="protein sequence ID" value="RCK79853.1"/>
    <property type="molecule type" value="Genomic_DNA"/>
</dbReference>
<accession>A0A367ZP27</accession>
<proteinExistence type="predicted"/>
<protein>
    <submittedName>
        <fullName evidence="6">4Fe-4S ferredoxin, nitrogenase-associated</fullName>
    </submittedName>
</protein>